<dbReference type="Gene3D" id="3.90.1210.10">
    <property type="entry name" value="Antifreeze-like/N-acetylneuraminic acid synthase C-terminal domain"/>
    <property type="match status" value="1"/>
</dbReference>
<dbReference type="InterPro" id="IPR039246">
    <property type="entry name" value="Flagellar_FlgA"/>
</dbReference>
<protein>
    <recommendedName>
        <fullName evidence="4">Flagella basal body P-ring formation protein FlgA</fullName>
    </recommendedName>
</protein>
<dbReference type="InterPro" id="IPR017585">
    <property type="entry name" value="SAF_FlgA"/>
</dbReference>
<dbReference type="SUPFAM" id="SSF51269">
    <property type="entry name" value="AFP III-like domain"/>
    <property type="match status" value="1"/>
</dbReference>
<dbReference type="NCBIfam" id="TIGR03170">
    <property type="entry name" value="flgA_cterm"/>
    <property type="match status" value="1"/>
</dbReference>
<keyword evidence="7" id="KW-1185">Reference proteome</keyword>
<dbReference type="Pfam" id="PF13144">
    <property type="entry name" value="ChapFlgA"/>
    <property type="match status" value="1"/>
</dbReference>
<dbReference type="PANTHER" id="PTHR36307">
    <property type="entry name" value="FLAGELLA BASAL BODY P-RING FORMATION PROTEIN FLGA"/>
    <property type="match status" value="1"/>
</dbReference>
<dbReference type="CDD" id="cd11614">
    <property type="entry name" value="SAF_CpaB_FlgA_like"/>
    <property type="match status" value="1"/>
</dbReference>
<feature type="domain" description="SAF" evidence="5">
    <location>
        <begin position="18"/>
        <end position="76"/>
    </location>
</feature>
<dbReference type="EMBL" id="CP014327">
    <property type="protein sequence ID" value="AML53562.1"/>
    <property type="molecule type" value="Genomic_DNA"/>
</dbReference>
<dbReference type="InterPro" id="IPR013974">
    <property type="entry name" value="SAF"/>
</dbReference>
<dbReference type="KEGG" id="hat:RC74_06730"/>
<comment type="similarity">
    <text evidence="4">Belongs to the FlgA family.</text>
</comment>
<accession>A0A126V5J3</accession>
<gene>
    <name evidence="6" type="primary">flgA</name>
    <name evidence="6" type="ORF">RC74_06730</name>
</gene>
<organism evidence="6 7">
    <name type="scientific">Falsihalocynthiibacter arcticus</name>
    <dbReference type="NCBI Taxonomy" id="1579316"/>
    <lineage>
        <taxon>Bacteria</taxon>
        <taxon>Pseudomonadati</taxon>
        <taxon>Pseudomonadota</taxon>
        <taxon>Alphaproteobacteria</taxon>
        <taxon>Rhodobacterales</taxon>
        <taxon>Roseobacteraceae</taxon>
        <taxon>Falsihalocynthiibacter</taxon>
    </lineage>
</organism>
<sequence length="139" mass="14740">MKYLLFICALTAANVSYGETLVAARTIPSHTIISPADVAIKDGNTLGALTLLEEVIGQEARVAIYAGRPIRRNDIGAPALVERNQIVKLAYSNGVLNISVEARALGRGSAGDVLRFMNLDSRTTISGTVQDDGSILVTK</sequence>
<dbReference type="OrthoDB" id="7619725at2"/>
<dbReference type="GO" id="GO:0044780">
    <property type="term" value="P:bacterial-type flagellum assembly"/>
    <property type="evidence" value="ECO:0007669"/>
    <property type="project" value="InterPro"/>
</dbReference>
<dbReference type="InterPro" id="IPR036732">
    <property type="entry name" value="AFP_Neu5c_C_sf"/>
</dbReference>
<comment type="function">
    <text evidence="4">Involved in the assembly process of the P-ring formation. It may associate with FlgF on the rod constituting a structure essential for the P-ring assembly or may act as a modulator protein for the P-ring assembly.</text>
</comment>
<evidence type="ECO:0000313" key="7">
    <source>
        <dbReference type="Proteomes" id="UP000070371"/>
    </source>
</evidence>
<keyword evidence="6" id="KW-0966">Cell projection</keyword>
<dbReference type="AlphaFoldDB" id="A0A126V5J3"/>
<proteinExistence type="inferred from homology"/>
<evidence type="ECO:0000256" key="3">
    <source>
        <dbReference type="ARBA" id="ARBA00022764"/>
    </source>
</evidence>
<dbReference type="Gene3D" id="2.30.30.760">
    <property type="match status" value="1"/>
</dbReference>
<keyword evidence="3 4" id="KW-0574">Periplasm</keyword>
<keyword evidence="6" id="KW-0969">Cilium</keyword>
<evidence type="ECO:0000256" key="1">
    <source>
        <dbReference type="ARBA" id="ARBA00004418"/>
    </source>
</evidence>
<evidence type="ECO:0000313" key="6">
    <source>
        <dbReference type="EMBL" id="AML53562.1"/>
    </source>
</evidence>
<dbReference type="GO" id="GO:0042597">
    <property type="term" value="C:periplasmic space"/>
    <property type="evidence" value="ECO:0007669"/>
    <property type="project" value="UniProtKB-SubCell"/>
</dbReference>
<keyword evidence="2" id="KW-0732">Signal</keyword>
<evidence type="ECO:0000259" key="5">
    <source>
        <dbReference type="SMART" id="SM00858"/>
    </source>
</evidence>
<comment type="subcellular location">
    <subcellularLocation>
        <location evidence="1 4">Periplasm</location>
    </subcellularLocation>
</comment>
<dbReference type="SMART" id="SM00858">
    <property type="entry name" value="SAF"/>
    <property type="match status" value="1"/>
</dbReference>
<reference evidence="6 7" key="1">
    <citation type="submission" date="2016-02" db="EMBL/GenBank/DDBJ databases">
        <title>Complete genome sequence of Halocynthiibacter arcticus PAMC 20958t from arctic marine sediment.</title>
        <authorList>
            <person name="Lee Y.M."/>
            <person name="Baek K."/>
            <person name="Lee H.K."/>
            <person name="Shin S.C."/>
        </authorList>
    </citation>
    <scope>NUCLEOTIDE SEQUENCE [LARGE SCALE GENOMIC DNA]</scope>
    <source>
        <strain evidence="6">PAMC 20958</strain>
    </source>
</reference>
<dbReference type="Proteomes" id="UP000070371">
    <property type="component" value="Chromosome"/>
</dbReference>
<name>A0A126V5J3_9RHOB</name>
<evidence type="ECO:0000256" key="2">
    <source>
        <dbReference type="ARBA" id="ARBA00022729"/>
    </source>
</evidence>
<keyword evidence="6" id="KW-0282">Flagellum</keyword>
<dbReference type="STRING" id="1579316.RC74_06730"/>
<keyword evidence="4" id="KW-1005">Bacterial flagellum biogenesis</keyword>
<dbReference type="PANTHER" id="PTHR36307:SF1">
    <property type="entry name" value="FLAGELLA BASAL BODY P-RING FORMATION PROTEIN FLGA"/>
    <property type="match status" value="1"/>
</dbReference>
<evidence type="ECO:0000256" key="4">
    <source>
        <dbReference type="RuleBase" id="RU362063"/>
    </source>
</evidence>